<dbReference type="InterPro" id="IPR003593">
    <property type="entry name" value="AAA+_ATPase"/>
</dbReference>
<accession>A0A517MVN5</accession>
<evidence type="ECO:0000256" key="1">
    <source>
        <dbReference type="ARBA" id="ARBA00006611"/>
    </source>
</evidence>
<dbReference type="GO" id="GO:0005524">
    <property type="term" value="F:ATP binding"/>
    <property type="evidence" value="ECO:0007669"/>
    <property type="project" value="UniProtKB-KW"/>
</dbReference>
<keyword evidence="3" id="KW-0067">ATP-binding</keyword>
<reference evidence="5 6" key="1">
    <citation type="submission" date="2019-02" db="EMBL/GenBank/DDBJ databases">
        <title>Deep-cultivation of Planctomycetes and their phenomic and genomic characterization uncovers novel biology.</title>
        <authorList>
            <person name="Wiegand S."/>
            <person name="Jogler M."/>
            <person name="Boedeker C."/>
            <person name="Pinto D."/>
            <person name="Vollmers J."/>
            <person name="Rivas-Marin E."/>
            <person name="Kohn T."/>
            <person name="Peeters S.H."/>
            <person name="Heuer A."/>
            <person name="Rast P."/>
            <person name="Oberbeckmann S."/>
            <person name="Bunk B."/>
            <person name="Jeske O."/>
            <person name="Meyerdierks A."/>
            <person name="Storesund J.E."/>
            <person name="Kallscheuer N."/>
            <person name="Luecker S."/>
            <person name="Lage O.M."/>
            <person name="Pohl T."/>
            <person name="Merkel B.J."/>
            <person name="Hornburger P."/>
            <person name="Mueller R.-W."/>
            <person name="Bruemmer F."/>
            <person name="Labrenz M."/>
            <person name="Spormann A.M."/>
            <person name="Op den Camp H."/>
            <person name="Overmann J."/>
            <person name="Amann R."/>
            <person name="Jetten M.S.M."/>
            <person name="Mascher T."/>
            <person name="Medema M.H."/>
            <person name="Devos D.P."/>
            <person name="Kaster A.-K."/>
            <person name="Ovreas L."/>
            <person name="Rohde M."/>
            <person name="Galperin M.Y."/>
            <person name="Jogler C."/>
        </authorList>
    </citation>
    <scope>NUCLEOTIDE SEQUENCE [LARGE SCALE GENOMIC DNA]</scope>
    <source>
        <strain evidence="5 6">HG15A2</strain>
    </source>
</reference>
<dbReference type="FunFam" id="3.30.450.90:FF:000001">
    <property type="entry name" value="Type II secretion system ATPase GspE"/>
    <property type="match status" value="1"/>
</dbReference>
<dbReference type="PANTHER" id="PTHR30258">
    <property type="entry name" value="TYPE II SECRETION SYSTEM PROTEIN GSPE-RELATED"/>
    <property type="match status" value="1"/>
</dbReference>
<dbReference type="PROSITE" id="PS00662">
    <property type="entry name" value="T2SP_E"/>
    <property type="match status" value="1"/>
</dbReference>
<evidence type="ECO:0000313" key="6">
    <source>
        <dbReference type="Proteomes" id="UP000319852"/>
    </source>
</evidence>
<dbReference type="KEGG" id="amob:HG15A2_22330"/>
<evidence type="ECO:0000313" key="5">
    <source>
        <dbReference type="EMBL" id="QDS98945.1"/>
    </source>
</evidence>
<name>A0A517MVN5_9BACT</name>
<dbReference type="Proteomes" id="UP000319852">
    <property type="component" value="Chromosome"/>
</dbReference>
<dbReference type="OrthoDB" id="244550at2"/>
<evidence type="ECO:0000256" key="3">
    <source>
        <dbReference type="ARBA" id="ARBA00022840"/>
    </source>
</evidence>
<dbReference type="GO" id="GO:0016887">
    <property type="term" value="F:ATP hydrolysis activity"/>
    <property type="evidence" value="ECO:0007669"/>
    <property type="project" value="TreeGrafter"/>
</dbReference>
<sequence length="589" mass="64491">MSIALPPEPVSRDLEDLVVLSRQDQEPVVRGPLGQRLILANLLGHDELETALSHQAESGKKLGETLLELGFVSDEELLPFIEAQLGVPAVRLRDGLLDPVAVHILPRYLAEQLNALALFRVHDELILATDDPQDLHAIDQVEEATGLTVRPVFAFGPSITRFIGRAYEEDFQVDAVTADLDDAALELRSDASDVDIASVNELVDGSPIINLVNYLMLQAVRKGASDIHIEPGSKSATVRFRIDGQLVEMLRPRRDIYPAIVSRIKVMARLDIAEHRQPQDGRCQVVAEGKEVDLRISTLPTVMGEKVVMRVLDKGRLTFDLDKLGIGSGSLKTLKGLLKKPHGLMLVTGPTGSGKTTTLYSALELIKSVHINAVTVEDPVEYQVEQVNQVQVDTARGVSFAAALRSILRQDPDVIMVGEIRDAETAQVAVQAALTGHLVLSTLHTNDSAGAITRMLDMGVESYKLAASLVGVMAQRLVRTICPQCRSSHYASAEYLASLNYTGDTRRSFAKGEGCRECFDTGYQGRTGIYEVLPVTSEFRRMVANDESVDVIRKWRDDQGFDSLLDGGLRLAGLEQTSLEEVARVAFFD</sequence>
<dbReference type="InterPro" id="IPR037257">
    <property type="entry name" value="T2SS_E_N_sf"/>
</dbReference>
<dbReference type="PANTHER" id="PTHR30258:SF2">
    <property type="entry name" value="COMG OPERON PROTEIN 1"/>
    <property type="match status" value="1"/>
</dbReference>
<dbReference type="InterPro" id="IPR007831">
    <property type="entry name" value="T2SS_GspE_N"/>
</dbReference>
<dbReference type="Gene3D" id="3.30.300.160">
    <property type="entry name" value="Type II secretion system, protein E, N-terminal domain"/>
    <property type="match status" value="1"/>
</dbReference>
<dbReference type="FunFam" id="3.40.50.300:FF:000398">
    <property type="entry name" value="Type IV pilus assembly ATPase PilB"/>
    <property type="match status" value="1"/>
</dbReference>
<dbReference type="RefSeq" id="WP_145060236.1">
    <property type="nucleotide sequence ID" value="NZ_CP036263.1"/>
</dbReference>
<dbReference type="SUPFAM" id="SSF160246">
    <property type="entry name" value="EspE N-terminal domain-like"/>
    <property type="match status" value="1"/>
</dbReference>
<dbReference type="Gene3D" id="3.30.450.90">
    <property type="match status" value="1"/>
</dbReference>
<dbReference type="Pfam" id="PF00437">
    <property type="entry name" value="T2SSE"/>
    <property type="match status" value="1"/>
</dbReference>
<evidence type="ECO:0000256" key="2">
    <source>
        <dbReference type="ARBA" id="ARBA00022741"/>
    </source>
</evidence>
<gene>
    <name evidence="5" type="primary">gspE</name>
    <name evidence="5" type="ORF">HG15A2_22330</name>
</gene>
<evidence type="ECO:0000259" key="4">
    <source>
        <dbReference type="PROSITE" id="PS00662"/>
    </source>
</evidence>
<organism evidence="5 6">
    <name type="scientific">Adhaeretor mobilis</name>
    <dbReference type="NCBI Taxonomy" id="1930276"/>
    <lineage>
        <taxon>Bacteria</taxon>
        <taxon>Pseudomonadati</taxon>
        <taxon>Planctomycetota</taxon>
        <taxon>Planctomycetia</taxon>
        <taxon>Pirellulales</taxon>
        <taxon>Lacipirellulaceae</taxon>
        <taxon>Adhaeretor</taxon>
    </lineage>
</organism>
<protein>
    <submittedName>
        <fullName evidence="5">Type II secretion system protein E</fullName>
    </submittedName>
</protein>
<keyword evidence="2" id="KW-0547">Nucleotide-binding</keyword>
<comment type="similarity">
    <text evidence="1">Belongs to the GSP E family.</text>
</comment>
<dbReference type="SUPFAM" id="SSF52540">
    <property type="entry name" value="P-loop containing nucleoside triphosphate hydrolases"/>
    <property type="match status" value="1"/>
</dbReference>
<dbReference type="GO" id="GO:0005886">
    <property type="term" value="C:plasma membrane"/>
    <property type="evidence" value="ECO:0007669"/>
    <property type="project" value="TreeGrafter"/>
</dbReference>
<dbReference type="Pfam" id="PF05157">
    <property type="entry name" value="MshEN"/>
    <property type="match status" value="1"/>
</dbReference>
<dbReference type="InterPro" id="IPR027417">
    <property type="entry name" value="P-loop_NTPase"/>
</dbReference>
<dbReference type="CDD" id="cd01129">
    <property type="entry name" value="PulE-GspE-like"/>
    <property type="match status" value="1"/>
</dbReference>
<dbReference type="InterPro" id="IPR001482">
    <property type="entry name" value="T2SS/T4SS_dom"/>
</dbReference>
<dbReference type="EMBL" id="CP036263">
    <property type="protein sequence ID" value="QDS98945.1"/>
    <property type="molecule type" value="Genomic_DNA"/>
</dbReference>
<dbReference type="Gene3D" id="3.40.50.300">
    <property type="entry name" value="P-loop containing nucleotide triphosphate hydrolases"/>
    <property type="match status" value="1"/>
</dbReference>
<dbReference type="SMART" id="SM00382">
    <property type="entry name" value="AAA"/>
    <property type="match status" value="1"/>
</dbReference>
<proteinExistence type="inferred from homology"/>
<feature type="domain" description="Bacterial type II secretion system protein E" evidence="4">
    <location>
        <begin position="408"/>
        <end position="422"/>
    </location>
</feature>
<keyword evidence="6" id="KW-1185">Reference proteome</keyword>
<dbReference type="AlphaFoldDB" id="A0A517MVN5"/>